<sequence>MPLFLKSIDPTLDIFGNEQSLRFNADQLNNEANLILQNLFTPLVGTNLNTGLAFVNSSLNGFRFKHEFSTSSTTFGNFYLECASRFGGNSSNIFKYDEQTDKLLFFKNVSIPGLGISGNLDLQSNKIVNLADPVFDQDGATKFFVDNHTWSASQISDFDNRVRTNTLDQMSIPQSNLNINAKRIINLASGILSTDAINKSQMDSADTITLNSAKNYTDSKISTTVLNPTQTVDAGSTKTGLSIALTTKFSTNSSIHDNFRRPFFDLKASIDDITDYTGDSGYNYHSGEGYIVNSMTNALTNIGCYTKYEPKQDYTYYDEASHSNVTVPEIEEKISFGRKVGSTFTDYMAFYPASSYIEVFYPIFGVDPYTSSELTTKRYVDNKNITLTGAITGSGTSSIATTLTSRLDQIAAPASNVSMNGYRMTSLGTPINNQDAVTKAYVDNNSGGAGTKSILHGYNAATYSTNVAVGDHIKFDSNVFVRGSNISLDTATAYNTSTNTASIGRITLAAGKTYKLTGSINNATSSGSGDYNALRWYNSDTNAALGVVSGAAPPNSTVNRVPGAGTIAYISPSVSTRVELRITFNALSSVNGTGDAIGPAWFTVEEI</sequence>
<dbReference type="EMBL" id="CP112933">
    <property type="protein sequence ID" value="WPY01521.1"/>
    <property type="molecule type" value="Genomic_DNA"/>
</dbReference>
<dbReference type="InterPro" id="IPR008635">
    <property type="entry name" value="Coiled_stalk_dom"/>
</dbReference>
<protein>
    <submittedName>
        <fullName evidence="2">YadA stalk domain-containing protein</fullName>
    </submittedName>
</protein>
<gene>
    <name evidence="2" type="ORF">Trichorick_01434</name>
</gene>
<proteinExistence type="predicted"/>
<dbReference type="SUPFAM" id="SSF101967">
    <property type="entry name" value="Adhesin YadA, collagen-binding domain"/>
    <property type="match status" value="1"/>
</dbReference>
<geneLocation type="plasmid" evidence="2 3">
    <name>unnamed1</name>
</geneLocation>
<reference evidence="2 3" key="1">
    <citation type="submission" date="2022-10" db="EMBL/GenBank/DDBJ databases">
        <title>Host association and intracellularity evolved multiple times independently in the Rickettsiales.</title>
        <authorList>
            <person name="Castelli M."/>
            <person name="Nardi T."/>
            <person name="Gammuto L."/>
            <person name="Bellinzona G."/>
            <person name="Sabaneyeva E."/>
            <person name="Potekhin A."/>
            <person name="Serra V."/>
            <person name="Petroni G."/>
            <person name="Sassera D."/>
        </authorList>
    </citation>
    <scope>NUCLEOTIDE SEQUENCE [LARGE SCALE GENOMIC DNA]</scope>
    <source>
        <strain evidence="2 3">Kr 154-4</strain>
        <plasmid evidence="2 3">unnamed1</plasmid>
    </source>
</reference>
<evidence type="ECO:0000313" key="2">
    <source>
        <dbReference type="EMBL" id="WPY01521.1"/>
    </source>
</evidence>
<dbReference type="Pfam" id="PF05662">
    <property type="entry name" value="YadA_stalk"/>
    <property type="match status" value="1"/>
</dbReference>
<dbReference type="InterPro" id="IPR011049">
    <property type="entry name" value="Serralysin-like_metalloprot_C"/>
</dbReference>
<keyword evidence="3" id="KW-1185">Reference proteome</keyword>
<organism evidence="2 3">
    <name type="scientific">Candidatus Trichorickettsia mobilis</name>
    <dbReference type="NCBI Taxonomy" id="1346319"/>
    <lineage>
        <taxon>Bacteria</taxon>
        <taxon>Pseudomonadati</taxon>
        <taxon>Pseudomonadota</taxon>
        <taxon>Alphaproteobacteria</taxon>
        <taxon>Rickettsiales</taxon>
        <taxon>Rickettsiaceae</taxon>
        <taxon>Rickettsieae</taxon>
        <taxon>Candidatus Trichorickettsia</taxon>
    </lineage>
</organism>
<evidence type="ECO:0000313" key="3">
    <source>
        <dbReference type="Proteomes" id="UP001326613"/>
    </source>
</evidence>
<evidence type="ECO:0000259" key="1">
    <source>
        <dbReference type="Pfam" id="PF05662"/>
    </source>
</evidence>
<keyword evidence="2" id="KW-0614">Plasmid</keyword>
<feature type="domain" description="Trimeric autotransporter adhesin YadA-like stalk" evidence="1">
    <location>
        <begin position="183"/>
        <end position="223"/>
    </location>
</feature>
<dbReference type="Proteomes" id="UP001326613">
    <property type="component" value="Plasmid unnamed1"/>
</dbReference>
<accession>A0ABZ0UUP2</accession>
<name>A0ABZ0UUP2_9RICK</name>
<dbReference type="RefSeq" id="WP_323738914.1">
    <property type="nucleotide sequence ID" value="NZ_CP112933.1"/>
</dbReference>